<evidence type="ECO:0000256" key="1">
    <source>
        <dbReference type="SAM" id="Phobius"/>
    </source>
</evidence>
<keyword evidence="1" id="KW-0812">Transmembrane</keyword>
<organism evidence="2">
    <name type="scientific">Anopheles funestus</name>
    <name type="common">African malaria mosquito</name>
    <dbReference type="NCBI Taxonomy" id="62324"/>
    <lineage>
        <taxon>Eukaryota</taxon>
        <taxon>Metazoa</taxon>
        <taxon>Ecdysozoa</taxon>
        <taxon>Arthropoda</taxon>
        <taxon>Hexapoda</taxon>
        <taxon>Insecta</taxon>
        <taxon>Pterygota</taxon>
        <taxon>Neoptera</taxon>
        <taxon>Endopterygota</taxon>
        <taxon>Diptera</taxon>
        <taxon>Nematocera</taxon>
        <taxon>Culicoidea</taxon>
        <taxon>Culicidae</taxon>
        <taxon>Anophelinae</taxon>
        <taxon>Anopheles</taxon>
    </lineage>
</organism>
<dbReference type="PANTHER" id="PTHR33053">
    <property type="entry name" value="PROTEIN, PUTATIVE-RELATED"/>
    <property type="match status" value="1"/>
</dbReference>
<dbReference type="STRING" id="62324.A0A182RWV1"/>
<sequence length="274" mass="30745">MQEKKFVRRQVDSYGTKEFKTLCSTILGNILFVTLMSAVNEISLNLFVDGLPLRRSGPTELWPIMIQLHEPLATDLTDVLENGIFIHNNKINVIIRAFIADSPARAFIKGVANYNAANGCIKCKILGERVRNRLIFEGVAAERTDAEFRSGKYSIGHQKQDTPLLDVPGFDMVRTITVADDLHILHLGIMKRLLQGYVEGSMEPVLKWTLAEQKEMSFILVNTQLPVEIPRHIGRGSNYALFLTILMSHDSKGESTMGNITILSFYMSESLSES</sequence>
<dbReference type="PANTHER" id="PTHR33053:SF9">
    <property type="entry name" value="AGAP000105-PA"/>
    <property type="match status" value="1"/>
</dbReference>
<keyword evidence="1" id="KW-0472">Membrane</keyword>
<dbReference type="VEuPathDB" id="VectorBase:AFUN010761"/>
<dbReference type="AlphaFoldDB" id="A0A182RWV1"/>
<keyword evidence="1" id="KW-1133">Transmembrane helix</keyword>
<evidence type="ECO:0000313" key="2">
    <source>
        <dbReference type="EnsemblMetazoa" id="AFUN010761-PA"/>
    </source>
</evidence>
<feature type="transmembrane region" description="Helical" evidence="1">
    <location>
        <begin position="21"/>
        <end position="39"/>
    </location>
</feature>
<name>A0A182RWV1_ANOFN</name>
<dbReference type="VEuPathDB" id="VectorBase:AFUN2_006094"/>
<reference evidence="2" key="1">
    <citation type="submission" date="2020-05" db="UniProtKB">
        <authorList>
            <consortium name="EnsemblMetazoa"/>
        </authorList>
    </citation>
    <scope>IDENTIFICATION</scope>
    <source>
        <strain evidence="2">FUMOZ</strain>
    </source>
</reference>
<dbReference type="EnsemblMetazoa" id="AFUN010761-RA">
    <property type="protein sequence ID" value="AFUN010761-PA"/>
    <property type="gene ID" value="AFUN010761"/>
</dbReference>
<accession>A0A182RWV1</accession>
<protein>
    <submittedName>
        <fullName evidence="2">Uncharacterized protein</fullName>
    </submittedName>
</protein>
<proteinExistence type="predicted"/>